<organism evidence="2 3">
    <name type="scientific">Cryptococcus gattii EJB2</name>
    <dbReference type="NCBI Taxonomy" id="1296103"/>
    <lineage>
        <taxon>Eukaryota</taxon>
        <taxon>Fungi</taxon>
        <taxon>Dikarya</taxon>
        <taxon>Basidiomycota</taxon>
        <taxon>Agaricomycotina</taxon>
        <taxon>Tremellomycetes</taxon>
        <taxon>Tremellales</taxon>
        <taxon>Cryptococcaceae</taxon>
        <taxon>Cryptococcus</taxon>
        <taxon>Cryptococcus gattii species complex</taxon>
    </lineage>
</organism>
<proteinExistence type="predicted"/>
<evidence type="ECO:0000313" key="2">
    <source>
        <dbReference type="EMBL" id="KIR77881.1"/>
    </source>
</evidence>
<name>A0ABR5BQF3_9TREE</name>
<accession>A0ABR5BQF3</accession>
<gene>
    <name evidence="2" type="ORF">I306_05118</name>
</gene>
<evidence type="ECO:0000313" key="3">
    <source>
        <dbReference type="Proteomes" id="UP000054272"/>
    </source>
</evidence>
<dbReference type="Proteomes" id="UP000054272">
    <property type="component" value="Unassembled WGS sequence"/>
</dbReference>
<evidence type="ECO:0000256" key="1">
    <source>
        <dbReference type="SAM" id="MobiDB-lite"/>
    </source>
</evidence>
<keyword evidence="3" id="KW-1185">Reference proteome</keyword>
<protein>
    <submittedName>
        <fullName evidence="2">Uncharacterized protein</fullName>
    </submittedName>
</protein>
<reference evidence="2 3" key="1">
    <citation type="submission" date="2015-01" db="EMBL/GenBank/DDBJ databases">
        <title>The Genome Sequence of Cryptococcus gattii EJB2.</title>
        <authorList>
            <consortium name="The Broad Institute Genomics Platform"/>
            <person name="Cuomo C."/>
            <person name="Litvintseva A."/>
            <person name="Chen Y."/>
            <person name="Heitman J."/>
            <person name="Sun S."/>
            <person name="Springer D."/>
            <person name="Dromer F."/>
            <person name="Young S."/>
            <person name="Zeng Q."/>
            <person name="Gargeya S."/>
            <person name="Abouelleil A."/>
            <person name="Alvarado L."/>
            <person name="Chapman S.B."/>
            <person name="Gainer-Dewar J."/>
            <person name="Goldberg J."/>
            <person name="Griggs A."/>
            <person name="Gujja S."/>
            <person name="Hansen M."/>
            <person name="Howarth C."/>
            <person name="Imamovic A."/>
            <person name="Larimer J."/>
            <person name="Murphy C."/>
            <person name="Naylor J."/>
            <person name="Pearson M."/>
            <person name="Priest M."/>
            <person name="Roberts A."/>
            <person name="Saif S."/>
            <person name="Shea T."/>
            <person name="Sykes S."/>
            <person name="Wortman J."/>
            <person name="Nusbaum C."/>
            <person name="Birren B."/>
        </authorList>
    </citation>
    <scope>NUCLEOTIDE SEQUENCE [LARGE SCALE GENOMIC DNA]</scope>
    <source>
        <strain evidence="2 3">EJB2</strain>
    </source>
</reference>
<dbReference type="EMBL" id="KN848736">
    <property type="protein sequence ID" value="KIR77881.1"/>
    <property type="molecule type" value="Genomic_DNA"/>
</dbReference>
<feature type="region of interest" description="Disordered" evidence="1">
    <location>
        <begin position="80"/>
        <end position="105"/>
    </location>
</feature>
<feature type="compositionally biased region" description="Basic and acidic residues" evidence="1">
    <location>
        <begin position="93"/>
        <end position="105"/>
    </location>
</feature>
<sequence>MTARSSFIILTDAGQLVYEKKKNCAWCLVLLRCCYLSGLRPALIIGWQSTTYLGLFRSMRLAEPSSSEVASRWQYTTASPAMMESEDSGPEAASDKATADFQDYR</sequence>